<organism evidence="5 6">
    <name type="scientific">Streblomastix strix</name>
    <dbReference type="NCBI Taxonomy" id="222440"/>
    <lineage>
        <taxon>Eukaryota</taxon>
        <taxon>Metamonada</taxon>
        <taxon>Preaxostyla</taxon>
        <taxon>Oxymonadida</taxon>
        <taxon>Streblomastigidae</taxon>
        <taxon>Streblomastix</taxon>
    </lineage>
</organism>
<dbReference type="SUPFAM" id="SSF101690">
    <property type="entry name" value="PAZ domain"/>
    <property type="match status" value="1"/>
</dbReference>
<evidence type="ECO:0000256" key="1">
    <source>
        <dbReference type="RuleBase" id="RU361178"/>
    </source>
</evidence>
<sequence length="920" mass="103958">MTEFAVRPLEYEPTPNSRQIRLITNSFKLKIQIAMYQYSVKFEPDLDQTKERRMREGIVNRITRENFSPTIVVYDNTTLYSFGRVLDKTHFQVDRKKDQVETQFNITFDLVNSFTPDRMDYPYQWLNILFKRIQQQKGLLQIKRNMLNPNNRRNVPGTNLELWDGTSFVVYGTMSGAKMVADKVHGILRTDTVLDFWRKNAKFNIESAKEDLKGQHIVTKYGGRYVTYRIESIDELNTPRTLKFERKMEGGQKKEESVQDYFASRYKINLQSNQPLLICKPTGRGGSNTAAIPMEVAYSTGIPEEIRRDAQTMRTIKQMHESAPNERKRMIDQVTRSMLEYPELAQAGVVPDGLGMVTVQGRVCPPISLIWGSNKEYYVQEGAFRDATKTNTLFRPIPLVNWVVICTQRDTQNIENFLQALQKVAKGVRIEKPKLIVLGKFKPNEYIDEFSQQFTKQYMGMQMALFLLPDKNEQRYRGIKKLIEIERPVPSQCILSINAMKANLSVLTGLWTQMTQKLGGICWRIPAPRWIGRIQEQSRTGSAALQIRAKPQTGEEWQSMMILQQKQVTDPNGIMLVGIDVSRSKLSKSGSVALCASYNSELTLYHQRSIECPPRKEIVEQHFDKFMLESLKTFYSYPPNQKKLPSYIFLYRDGVGDSMLPDALKIEYPQFLEGIKQAGKELGLQDEYKPFHAVIIVDKRISHRIFAEQGANFINPPPGTVVGGWGADARPMPIPGKQQASSSSSSSSSSAAMASALAAQLQKEVDAQQEAQKGGGKGKRKDKRQKGKRGKGDEQGQDDEEDIHLTTTQGEADGGGFAPVGNQGAGGITSPTLYDFYLVPQAVAVATTALPVRFVVLVDKSGLSAPEIEDFTNALCYIYANYFGSISLPLPVQMAHKLSIHTQEVLDNGLSKMPNVSYQL</sequence>
<dbReference type="Pfam" id="PF02170">
    <property type="entry name" value="PAZ"/>
    <property type="match status" value="1"/>
</dbReference>
<dbReference type="OrthoDB" id="445936at2759"/>
<proteinExistence type="inferred from homology"/>
<evidence type="ECO:0000313" key="5">
    <source>
        <dbReference type="EMBL" id="KAA6398709.1"/>
    </source>
</evidence>
<evidence type="ECO:0000256" key="2">
    <source>
        <dbReference type="SAM" id="MobiDB-lite"/>
    </source>
</evidence>
<dbReference type="SMART" id="SM00949">
    <property type="entry name" value="PAZ"/>
    <property type="match status" value="1"/>
</dbReference>
<comment type="caution">
    <text evidence="5">The sequence shown here is derived from an EMBL/GenBank/DDBJ whole genome shotgun (WGS) entry which is preliminary data.</text>
</comment>
<dbReference type="Gene3D" id="3.30.420.10">
    <property type="entry name" value="Ribonuclease H-like superfamily/Ribonuclease H"/>
    <property type="match status" value="2"/>
</dbReference>
<dbReference type="GO" id="GO:0003723">
    <property type="term" value="F:RNA binding"/>
    <property type="evidence" value="ECO:0007669"/>
    <property type="project" value="InterPro"/>
</dbReference>
<dbReference type="Pfam" id="PF23278">
    <property type="entry name" value="Piwi_N"/>
    <property type="match status" value="1"/>
</dbReference>
<evidence type="ECO:0000259" key="4">
    <source>
        <dbReference type="PROSITE" id="PS50822"/>
    </source>
</evidence>
<dbReference type="Pfam" id="PF02171">
    <property type="entry name" value="Piwi"/>
    <property type="match status" value="2"/>
</dbReference>
<evidence type="ECO:0000259" key="3">
    <source>
        <dbReference type="PROSITE" id="PS50821"/>
    </source>
</evidence>
<dbReference type="PROSITE" id="PS50822">
    <property type="entry name" value="PIWI"/>
    <property type="match status" value="1"/>
</dbReference>
<dbReference type="InterPro" id="IPR003165">
    <property type="entry name" value="Piwi"/>
</dbReference>
<evidence type="ECO:0000313" key="6">
    <source>
        <dbReference type="Proteomes" id="UP000324800"/>
    </source>
</evidence>
<name>A0A5J4WWT6_9EUKA</name>
<comment type="similarity">
    <text evidence="1">Belongs to the argonaute family.</text>
</comment>
<feature type="domain" description="Piwi" evidence="4">
    <location>
        <begin position="463"/>
        <end position="907"/>
    </location>
</feature>
<dbReference type="PROSITE" id="PS50821">
    <property type="entry name" value="PAZ"/>
    <property type="match status" value="1"/>
</dbReference>
<dbReference type="InterPro" id="IPR003100">
    <property type="entry name" value="PAZ_dom"/>
</dbReference>
<dbReference type="AlphaFoldDB" id="A0A5J4WWT6"/>
<dbReference type="InterPro" id="IPR036085">
    <property type="entry name" value="PAZ_dom_sf"/>
</dbReference>
<dbReference type="Proteomes" id="UP000324800">
    <property type="component" value="Unassembled WGS sequence"/>
</dbReference>
<dbReference type="Gene3D" id="2.170.260.10">
    <property type="entry name" value="paz domain"/>
    <property type="match status" value="1"/>
</dbReference>
<dbReference type="InterPro" id="IPR012337">
    <property type="entry name" value="RNaseH-like_sf"/>
</dbReference>
<dbReference type="SUPFAM" id="SSF53098">
    <property type="entry name" value="Ribonuclease H-like"/>
    <property type="match status" value="2"/>
</dbReference>
<dbReference type="PANTHER" id="PTHR22891">
    <property type="entry name" value="EUKARYOTIC TRANSLATION INITIATION FACTOR 2C"/>
    <property type="match status" value="1"/>
</dbReference>
<feature type="compositionally biased region" description="Low complexity" evidence="2">
    <location>
        <begin position="740"/>
        <end position="759"/>
    </location>
</feature>
<dbReference type="SMART" id="SM00950">
    <property type="entry name" value="Piwi"/>
    <property type="match status" value="1"/>
</dbReference>
<feature type="region of interest" description="Disordered" evidence="2">
    <location>
        <begin position="717"/>
        <end position="801"/>
    </location>
</feature>
<dbReference type="Gene3D" id="3.40.50.2300">
    <property type="match status" value="1"/>
</dbReference>
<protein>
    <submittedName>
        <fullName evidence="5">Putative piwi-like protein</fullName>
    </submittedName>
</protein>
<dbReference type="EMBL" id="SNRW01000900">
    <property type="protein sequence ID" value="KAA6398709.1"/>
    <property type="molecule type" value="Genomic_DNA"/>
</dbReference>
<dbReference type="InterPro" id="IPR036397">
    <property type="entry name" value="RNaseH_sf"/>
</dbReference>
<accession>A0A5J4WWT6</accession>
<reference evidence="5 6" key="1">
    <citation type="submission" date="2019-03" db="EMBL/GenBank/DDBJ databases">
        <title>Single cell metagenomics reveals metabolic interactions within the superorganism composed of flagellate Streblomastix strix and complex community of Bacteroidetes bacteria on its surface.</title>
        <authorList>
            <person name="Treitli S.C."/>
            <person name="Kolisko M."/>
            <person name="Husnik F."/>
            <person name="Keeling P."/>
            <person name="Hampl V."/>
        </authorList>
    </citation>
    <scope>NUCLEOTIDE SEQUENCE [LARGE SCALE GENOMIC DNA]</scope>
    <source>
        <strain evidence="5">ST1C</strain>
    </source>
</reference>
<feature type="compositionally biased region" description="Basic residues" evidence="2">
    <location>
        <begin position="776"/>
        <end position="789"/>
    </location>
</feature>
<gene>
    <name evidence="5" type="ORF">EZS28_005764</name>
</gene>
<feature type="domain" description="PAZ" evidence="3">
    <location>
        <begin position="192"/>
        <end position="301"/>
    </location>
</feature>